<feature type="compositionally biased region" description="Basic residues" evidence="1">
    <location>
        <begin position="20"/>
        <end position="30"/>
    </location>
</feature>
<evidence type="ECO:0000313" key="3">
    <source>
        <dbReference type="Proteomes" id="UP001500443"/>
    </source>
</evidence>
<proteinExistence type="predicted"/>
<reference evidence="3" key="1">
    <citation type="journal article" date="2019" name="Int. J. Syst. Evol. Microbiol.">
        <title>The Global Catalogue of Microorganisms (GCM) 10K type strain sequencing project: providing services to taxonomists for standard genome sequencing and annotation.</title>
        <authorList>
            <consortium name="The Broad Institute Genomics Platform"/>
            <consortium name="The Broad Institute Genome Sequencing Center for Infectious Disease"/>
            <person name="Wu L."/>
            <person name="Ma J."/>
        </authorList>
    </citation>
    <scope>NUCLEOTIDE SEQUENCE [LARGE SCALE GENOMIC DNA]</scope>
    <source>
        <strain evidence="3">JCM 15481</strain>
    </source>
</reference>
<protein>
    <submittedName>
        <fullName evidence="2">Uncharacterized protein</fullName>
    </submittedName>
</protein>
<evidence type="ECO:0000313" key="2">
    <source>
        <dbReference type="EMBL" id="GAA2116651.1"/>
    </source>
</evidence>
<sequence>MPAPRTVVLTRPRPGSATRGLRHGTRRPHQAHPERERKRRPDDPPCGKDDCPNVYRTASGSFVVQGAVSEAFEAPEGESLVEIPEETMREAVRALGW</sequence>
<organism evidence="2 3">
    <name type="scientific">Streptomyces synnematoformans</name>
    <dbReference type="NCBI Taxonomy" id="415721"/>
    <lineage>
        <taxon>Bacteria</taxon>
        <taxon>Bacillati</taxon>
        <taxon>Actinomycetota</taxon>
        <taxon>Actinomycetes</taxon>
        <taxon>Kitasatosporales</taxon>
        <taxon>Streptomycetaceae</taxon>
        <taxon>Streptomyces</taxon>
    </lineage>
</organism>
<feature type="compositionally biased region" description="Basic and acidic residues" evidence="1">
    <location>
        <begin position="31"/>
        <end position="51"/>
    </location>
</feature>
<evidence type="ECO:0000256" key="1">
    <source>
        <dbReference type="SAM" id="MobiDB-lite"/>
    </source>
</evidence>
<feature type="region of interest" description="Disordered" evidence="1">
    <location>
        <begin position="1"/>
        <end position="52"/>
    </location>
</feature>
<dbReference type="Proteomes" id="UP001500443">
    <property type="component" value="Unassembled WGS sequence"/>
</dbReference>
<keyword evidence="3" id="KW-1185">Reference proteome</keyword>
<accession>A0ABP5JDT0</accession>
<comment type="caution">
    <text evidence="2">The sequence shown here is derived from an EMBL/GenBank/DDBJ whole genome shotgun (WGS) entry which is preliminary data.</text>
</comment>
<name>A0ABP5JDT0_9ACTN</name>
<gene>
    <name evidence="2" type="ORF">GCM10009802_17220</name>
</gene>
<dbReference type="EMBL" id="BAAAPF010000033">
    <property type="protein sequence ID" value="GAA2116651.1"/>
    <property type="molecule type" value="Genomic_DNA"/>
</dbReference>